<reference evidence="1 2" key="1">
    <citation type="submission" date="2018-09" db="EMBL/GenBank/DDBJ databases">
        <title>Altererythrobacter spongiae sp. nov., isolated from a marine sponge.</title>
        <authorList>
            <person name="Zhuang L."/>
            <person name="Luo L."/>
        </authorList>
    </citation>
    <scope>NUCLEOTIDE SEQUENCE [LARGE SCALE GENOMIC DNA]</scope>
    <source>
        <strain evidence="1 2">HN-Y73</strain>
    </source>
</reference>
<name>A0A420EJ27_9SPHN</name>
<evidence type="ECO:0000313" key="2">
    <source>
        <dbReference type="Proteomes" id="UP000284395"/>
    </source>
</evidence>
<accession>A0A420EJ27</accession>
<dbReference type="Proteomes" id="UP000284395">
    <property type="component" value="Unassembled WGS sequence"/>
</dbReference>
<evidence type="ECO:0000313" key="1">
    <source>
        <dbReference type="EMBL" id="RKF20731.1"/>
    </source>
</evidence>
<protein>
    <submittedName>
        <fullName evidence="1">Uncharacterized protein</fullName>
    </submittedName>
</protein>
<gene>
    <name evidence="1" type="ORF">D6851_11470</name>
</gene>
<dbReference type="EMBL" id="RAPF01000005">
    <property type="protein sequence ID" value="RKF20731.1"/>
    <property type="molecule type" value="Genomic_DNA"/>
</dbReference>
<sequence>MDLGIEGQSLNGDPLWTKTGSWTMGLDPLGLQATSIRIYQSLVPNITNITNRLRYYAYFPWLVSLYEKLHHSDDPAKFANFMRRGEALYALATLVDDQQGSDGLGGSNWASQHRSEAAVNGIDFRPYTDDRTSPQTYLQASRGNYGVAYAPTLVEMEWLTRSSVPVTKGRGETVASAFAHSIGQVADDIEAVLLAGTATAKQLQVIGAAIHPAKIPSGSQEQSVLREFLIGTHDTTKDALSRRSTIWLVLDLIRKGVAPGDIDALRKAFYARRLPNDDVYNQSAETLDRWRAYQANEFGQVALAGTLNALTGLQREDHPSGIEPNDLIGKVIASSLPASNQSWSQWASSLAADSEADELRLIEPILQDLGNGVRPAEETMLSAFKLLAVLWARWAKGDEAVRPIIARMAGPDGRSLDGILRTLDLGQSLTAGEALAAVMLKHVVIDHQIIAGRKLSTAGTFTYHFLVEDGLLSEGLLGEYGYTTPRLFNLTRVLRDAGYLSDDGVTSDGEAFLEQHQPL</sequence>
<comment type="caution">
    <text evidence="1">The sequence shown here is derived from an EMBL/GenBank/DDBJ whole genome shotgun (WGS) entry which is preliminary data.</text>
</comment>
<organism evidence="1 2">
    <name type="scientific">Altericroceibacterium spongiae</name>
    <dbReference type="NCBI Taxonomy" id="2320269"/>
    <lineage>
        <taxon>Bacteria</taxon>
        <taxon>Pseudomonadati</taxon>
        <taxon>Pseudomonadota</taxon>
        <taxon>Alphaproteobacteria</taxon>
        <taxon>Sphingomonadales</taxon>
        <taxon>Erythrobacteraceae</taxon>
        <taxon>Altericroceibacterium</taxon>
    </lineage>
</organism>
<dbReference type="OrthoDB" id="1078940at2"/>
<keyword evidence="2" id="KW-1185">Reference proteome</keyword>
<dbReference type="AlphaFoldDB" id="A0A420EJ27"/>
<proteinExistence type="predicted"/>